<evidence type="ECO:0000313" key="1">
    <source>
        <dbReference type="EMBL" id="EGV05040.1"/>
    </source>
</evidence>
<proteinExistence type="predicted"/>
<protein>
    <submittedName>
        <fullName evidence="1">Uncharacterized protein</fullName>
    </submittedName>
</protein>
<gene>
    <name evidence="1" type="ORF">HMPREF9952_0923</name>
</gene>
<reference evidence="1 2" key="1">
    <citation type="submission" date="2011-07" db="EMBL/GenBank/DDBJ databases">
        <authorList>
            <person name="Harkins D.M."/>
            <person name="Madupu R."/>
            <person name="Durkin A.S."/>
            <person name="Torralba M."/>
            <person name="Methe B."/>
            <person name="Sutton G.G."/>
            <person name="Nelson K.E."/>
        </authorList>
    </citation>
    <scope>NUCLEOTIDE SEQUENCE [LARGE SCALE GENOMIC DNA]</scope>
    <source>
        <strain evidence="1 2">HK 85</strain>
    </source>
</reference>
<dbReference type="AlphaFoldDB" id="F9QBH7"/>
<dbReference type="Proteomes" id="UP000006235">
    <property type="component" value="Unassembled WGS sequence"/>
</dbReference>
<comment type="caution">
    <text evidence="1">The sequence shown here is derived from an EMBL/GenBank/DDBJ whole genome shotgun (WGS) entry which is preliminary data.</text>
</comment>
<dbReference type="EMBL" id="AFUV01000021">
    <property type="protein sequence ID" value="EGV05040.1"/>
    <property type="molecule type" value="Genomic_DNA"/>
</dbReference>
<evidence type="ECO:0000313" key="2">
    <source>
        <dbReference type="Proteomes" id="UP000006235"/>
    </source>
</evidence>
<accession>F9QBH7</accession>
<organism evidence="1 2">
    <name type="scientific">Haemophilus pittmaniae HK 85</name>
    <dbReference type="NCBI Taxonomy" id="1035188"/>
    <lineage>
        <taxon>Bacteria</taxon>
        <taxon>Pseudomonadati</taxon>
        <taxon>Pseudomonadota</taxon>
        <taxon>Gammaproteobacteria</taxon>
        <taxon>Pasteurellales</taxon>
        <taxon>Pasteurellaceae</taxon>
        <taxon>Haemophilus</taxon>
    </lineage>
</organism>
<name>F9QBH7_9PAST</name>
<sequence>MVYFMMPWNDECVLLNLAEYWEPQSTKINSAPPLAVLFY</sequence>